<protein>
    <submittedName>
        <fullName evidence="1">LO8</fullName>
    </submittedName>
</protein>
<dbReference type="GeneID" id="41702116"/>
<dbReference type="Proteomes" id="UP000290732">
    <property type="component" value="Segment"/>
</dbReference>
<dbReference type="KEGG" id="vg:41702116"/>
<reference evidence="1" key="1">
    <citation type="submission" date="2017-09" db="EMBL/GenBank/DDBJ databases">
        <title>Adomaviruses: a putative new virus family provides insights into dsDNA virus evolution.</title>
        <authorList>
            <person name="Welch N.L."/>
            <person name="Yutin N."/>
            <person name="Dill J."/>
            <person name="Camus A."/>
            <person name="Pang Y.-Y.S."/>
            <person name="Schiller J.T."/>
            <person name="Pipas J.M."/>
            <person name="An P."/>
            <person name="Delwart E."/>
            <person name="Koda S."/>
            <person name="Subrimaniam K."/>
            <person name="Waltzek T."/>
            <person name="Koonin E.V."/>
            <person name="Buck C.B."/>
            <person name="Ng T.F.F."/>
        </authorList>
    </citation>
    <scope>NUCLEOTIDE SEQUENCE [LARGE SCALE GENOMIC DNA]</scope>
    <source>
        <strain evidence="1">UFL1</strain>
    </source>
</reference>
<evidence type="ECO:0000313" key="1">
    <source>
        <dbReference type="EMBL" id="AWG87408.1"/>
    </source>
</evidence>
<sequence length="227" mass="26179">MQRSWRRRTTPYVRWRQHGGQTFSPQTASSSSPQQVQGFDLQSYVNTQGGFTHVGWMSVTEVTDSMVKLGLRGDARHYVNKARLKHLEETECMFVLHRSHWVVVFNLCSKLVFFDPAGRSPQHYFEGQMHHVLDLGLQVQNPGNVMCANFCLFVCFAVLTRMPTSSKHMLSKDITSYLSRFLYFAPEPTGPNAMLLTCFTFNYRLGEEFGSDQSRYPKLAAFRRELM</sequence>
<name>A0A2S1MK48_9VIRU</name>
<dbReference type="RefSeq" id="YP_009553060.1">
    <property type="nucleotide sequence ID" value="NC_040698.1"/>
</dbReference>
<dbReference type="EMBL" id="MF946549">
    <property type="protein sequence ID" value="AWG87408.1"/>
    <property type="molecule type" value="Genomic_DNA"/>
</dbReference>
<proteinExistence type="predicted"/>
<organism evidence="1">
    <name type="scientific">Symphysodon discus adomavirus 1</name>
    <dbReference type="NCBI Taxonomy" id="2175118"/>
    <lineage>
        <taxon>Viruses</taxon>
        <taxon>Adomaviruses</taxon>
    </lineage>
</organism>
<accession>A0A2S1MK48</accession>